<dbReference type="EMBL" id="KV878246">
    <property type="protein sequence ID" value="OJZ83547.1"/>
    <property type="molecule type" value="Genomic_DNA"/>
</dbReference>
<name>A0A1M3T9X3_ASPLC</name>
<evidence type="ECO:0000313" key="2">
    <source>
        <dbReference type="EMBL" id="OJZ83547.1"/>
    </source>
</evidence>
<dbReference type="AlphaFoldDB" id="A0A1M3T9X3"/>
<keyword evidence="1" id="KW-1133">Transmembrane helix</keyword>
<feature type="transmembrane region" description="Helical" evidence="1">
    <location>
        <begin position="49"/>
        <end position="69"/>
    </location>
</feature>
<gene>
    <name evidence="2" type="ORF">ASPFODRAFT_63692</name>
</gene>
<evidence type="ECO:0000256" key="1">
    <source>
        <dbReference type="SAM" id="Phobius"/>
    </source>
</evidence>
<dbReference type="VEuPathDB" id="FungiDB:ASPFODRAFT_63692"/>
<sequence length="155" mass="17388">MSFLGRRRIFLQSRAQALSSLPPTHPWSHPHVHAKTRLWLKLGNHHRTCLVVLVSFWGIVTIILAYPSLHGGAALSLPEDTPKFQSHGLCLWGRQGQGEQRIGFSLQIRHRKACIGLEDKSKRALDHRFVAKLKGGPVAMEPGAERLILARRCPT</sequence>
<keyword evidence="1" id="KW-0812">Transmembrane</keyword>
<proteinExistence type="predicted"/>
<keyword evidence="1" id="KW-0472">Membrane</keyword>
<reference evidence="3" key="1">
    <citation type="journal article" date="2017" name="Genome Biol.">
        <title>Comparative genomics reveals high biological diversity and specific adaptations in the industrially and medically important fungal genus Aspergillus.</title>
        <authorList>
            <person name="de Vries R.P."/>
            <person name="Riley R."/>
            <person name="Wiebenga A."/>
            <person name="Aguilar-Osorio G."/>
            <person name="Amillis S."/>
            <person name="Uchima C.A."/>
            <person name="Anderluh G."/>
            <person name="Asadollahi M."/>
            <person name="Askin M."/>
            <person name="Barry K."/>
            <person name="Battaglia E."/>
            <person name="Bayram O."/>
            <person name="Benocci T."/>
            <person name="Braus-Stromeyer S.A."/>
            <person name="Caldana C."/>
            <person name="Canovas D."/>
            <person name="Cerqueira G.C."/>
            <person name="Chen F."/>
            <person name="Chen W."/>
            <person name="Choi C."/>
            <person name="Clum A."/>
            <person name="Dos Santos R.A."/>
            <person name="Damasio A.R."/>
            <person name="Diallinas G."/>
            <person name="Emri T."/>
            <person name="Fekete E."/>
            <person name="Flipphi M."/>
            <person name="Freyberg S."/>
            <person name="Gallo A."/>
            <person name="Gournas C."/>
            <person name="Habgood R."/>
            <person name="Hainaut M."/>
            <person name="Harispe M.L."/>
            <person name="Henrissat B."/>
            <person name="Hilden K.S."/>
            <person name="Hope R."/>
            <person name="Hossain A."/>
            <person name="Karabika E."/>
            <person name="Karaffa L."/>
            <person name="Karanyi Z."/>
            <person name="Krasevec N."/>
            <person name="Kuo A."/>
            <person name="Kusch H."/>
            <person name="LaButti K."/>
            <person name="Lagendijk E.L."/>
            <person name="Lapidus A."/>
            <person name="Levasseur A."/>
            <person name="Lindquist E."/>
            <person name="Lipzen A."/>
            <person name="Logrieco A.F."/>
            <person name="MacCabe A."/>
            <person name="Maekelae M.R."/>
            <person name="Malavazi I."/>
            <person name="Melin P."/>
            <person name="Meyer V."/>
            <person name="Mielnichuk N."/>
            <person name="Miskei M."/>
            <person name="Molnar A.P."/>
            <person name="Mule G."/>
            <person name="Ngan C.Y."/>
            <person name="Orejas M."/>
            <person name="Orosz E."/>
            <person name="Ouedraogo J.P."/>
            <person name="Overkamp K.M."/>
            <person name="Park H.-S."/>
            <person name="Perrone G."/>
            <person name="Piumi F."/>
            <person name="Punt P.J."/>
            <person name="Ram A.F."/>
            <person name="Ramon A."/>
            <person name="Rauscher S."/>
            <person name="Record E."/>
            <person name="Riano-Pachon D.M."/>
            <person name="Robert V."/>
            <person name="Roehrig J."/>
            <person name="Ruller R."/>
            <person name="Salamov A."/>
            <person name="Salih N.S."/>
            <person name="Samson R.A."/>
            <person name="Sandor E."/>
            <person name="Sanguinetti M."/>
            <person name="Schuetze T."/>
            <person name="Sepcic K."/>
            <person name="Shelest E."/>
            <person name="Sherlock G."/>
            <person name="Sophianopoulou V."/>
            <person name="Squina F.M."/>
            <person name="Sun H."/>
            <person name="Susca A."/>
            <person name="Todd R.B."/>
            <person name="Tsang A."/>
            <person name="Unkles S.E."/>
            <person name="van de Wiele N."/>
            <person name="van Rossen-Uffink D."/>
            <person name="Oliveira J.V."/>
            <person name="Vesth T.C."/>
            <person name="Visser J."/>
            <person name="Yu J.-H."/>
            <person name="Zhou M."/>
            <person name="Andersen M.R."/>
            <person name="Archer D.B."/>
            <person name="Baker S.E."/>
            <person name="Benoit I."/>
            <person name="Brakhage A.A."/>
            <person name="Braus G.H."/>
            <person name="Fischer R."/>
            <person name="Frisvad J.C."/>
            <person name="Goldman G.H."/>
            <person name="Houbraken J."/>
            <person name="Oakley B."/>
            <person name="Pocsi I."/>
            <person name="Scazzocchio C."/>
            <person name="Seiboth B."/>
            <person name="vanKuyk P.A."/>
            <person name="Wortman J."/>
            <person name="Dyer P.S."/>
            <person name="Grigoriev I.V."/>
        </authorList>
    </citation>
    <scope>NUCLEOTIDE SEQUENCE [LARGE SCALE GENOMIC DNA]</scope>
    <source>
        <strain evidence="3">CBS 106.47</strain>
    </source>
</reference>
<dbReference type="Proteomes" id="UP000184063">
    <property type="component" value="Unassembled WGS sequence"/>
</dbReference>
<protein>
    <submittedName>
        <fullName evidence="2">Uncharacterized protein</fullName>
    </submittedName>
</protein>
<accession>A0A1M3T9X3</accession>
<organism evidence="2 3">
    <name type="scientific">Aspergillus luchuensis (strain CBS 106.47)</name>
    <dbReference type="NCBI Taxonomy" id="1137211"/>
    <lineage>
        <taxon>Eukaryota</taxon>
        <taxon>Fungi</taxon>
        <taxon>Dikarya</taxon>
        <taxon>Ascomycota</taxon>
        <taxon>Pezizomycotina</taxon>
        <taxon>Eurotiomycetes</taxon>
        <taxon>Eurotiomycetidae</taxon>
        <taxon>Eurotiales</taxon>
        <taxon>Aspergillaceae</taxon>
        <taxon>Aspergillus</taxon>
        <taxon>Aspergillus subgen. Circumdati</taxon>
    </lineage>
</organism>
<evidence type="ECO:0000313" key="3">
    <source>
        <dbReference type="Proteomes" id="UP000184063"/>
    </source>
</evidence>